<comment type="caution">
    <text evidence="2">The sequence shown here is derived from an EMBL/GenBank/DDBJ whole genome shotgun (WGS) entry which is preliminary data.</text>
</comment>
<dbReference type="Pfam" id="PF04314">
    <property type="entry name" value="PCuAC"/>
    <property type="match status" value="1"/>
</dbReference>
<dbReference type="PANTHER" id="PTHR36302:SF1">
    <property type="entry name" value="COPPER CHAPERONE PCU(A)C"/>
    <property type="match status" value="1"/>
</dbReference>
<organism evidence="2 3">
    <name type="scientific">Colwellia psychrerythraea</name>
    <name type="common">Vibrio psychroerythus</name>
    <dbReference type="NCBI Taxonomy" id="28229"/>
    <lineage>
        <taxon>Bacteria</taxon>
        <taxon>Pseudomonadati</taxon>
        <taxon>Pseudomonadota</taxon>
        <taxon>Gammaproteobacteria</taxon>
        <taxon>Alteromonadales</taxon>
        <taxon>Colwelliaceae</taxon>
        <taxon>Colwellia</taxon>
    </lineage>
</organism>
<dbReference type="PATRIC" id="fig|28229.4.peg.692"/>
<protein>
    <recommendedName>
        <fullName evidence="4">Copper chaperone PCu(A)C</fullName>
    </recommendedName>
</protein>
<gene>
    <name evidence="2" type="ORF">ND2E_1684</name>
</gene>
<proteinExistence type="predicted"/>
<dbReference type="Proteomes" id="UP000029843">
    <property type="component" value="Unassembled WGS sequence"/>
</dbReference>
<sequence precursor="true">MRNIHYRKVAIFFTLLFAMTSNVYATSAITVTDGYVKASIPGSEVTASYMTINNTSDNAITLQKVSSVISDRIEIHEHSMADGMMRMREVGEITIKANSEVVLQPSGLHLMIFSLKQQITEKDVITLTLYFSNDTEVKIQLPVLKYK</sequence>
<evidence type="ECO:0008006" key="4">
    <source>
        <dbReference type="Google" id="ProtNLM"/>
    </source>
</evidence>
<name>A0A099KWB6_COLPS</name>
<evidence type="ECO:0000313" key="3">
    <source>
        <dbReference type="Proteomes" id="UP000029843"/>
    </source>
</evidence>
<keyword evidence="1" id="KW-0732">Signal</keyword>
<evidence type="ECO:0000256" key="1">
    <source>
        <dbReference type="SAM" id="SignalP"/>
    </source>
</evidence>
<feature type="chain" id="PRO_5001957637" description="Copper chaperone PCu(A)C" evidence="1">
    <location>
        <begin position="26"/>
        <end position="147"/>
    </location>
</feature>
<dbReference type="InterPro" id="IPR007410">
    <property type="entry name" value="LpqE-like"/>
</dbReference>
<accession>A0A099KWB6</accession>
<dbReference type="Gene3D" id="2.60.40.1890">
    <property type="entry name" value="PCu(A)C copper chaperone"/>
    <property type="match status" value="1"/>
</dbReference>
<evidence type="ECO:0000313" key="2">
    <source>
        <dbReference type="EMBL" id="KGJ94495.1"/>
    </source>
</evidence>
<dbReference type="RefSeq" id="WP_033092444.1">
    <property type="nucleotide sequence ID" value="NZ_JQED01000005.1"/>
</dbReference>
<dbReference type="PANTHER" id="PTHR36302">
    <property type="entry name" value="BLR7088 PROTEIN"/>
    <property type="match status" value="1"/>
</dbReference>
<reference evidence="2 3" key="1">
    <citation type="submission" date="2014-08" db="EMBL/GenBank/DDBJ databases">
        <title>Genomic and Phenotypic Diversity of Colwellia psychrerythraea strains from Disparate Marine Basins.</title>
        <authorList>
            <person name="Techtmann S.M."/>
            <person name="Stelling S.C."/>
            <person name="Utturkar S.M."/>
            <person name="Alshibli N."/>
            <person name="Harris A."/>
            <person name="Brown S.D."/>
            <person name="Hazen T.C."/>
        </authorList>
    </citation>
    <scope>NUCLEOTIDE SEQUENCE [LARGE SCALE GENOMIC DNA]</scope>
    <source>
        <strain evidence="2 3">ND2E</strain>
    </source>
</reference>
<dbReference type="AlphaFoldDB" id="A0A099KWB6"/>
<feature type="signal peptide" evidence="1">
    <location>
        <begin position="1"/>
        <end position="25"/>
    </location>
</feature>
<dbReference type="EMBL" id="JQED01000005">
    <property type="protein sequence ID" value="KGJ94495.1"/>
    <property type="molecule type" value="Genomic_DNA"/>
</dbReference>
<dbReference type="InterPro" id="IPR036182">
    <property type="entry name" value="PCuAC_sf"/>
</dbReference>
<dbReference type="InterPro" id="IPR058248">
    <property type="entry name" value="Lxx211020-like"/>
</dbReference>
<dbReference type="SUPFAM" id="SSF110087">
    <property type="entry name" value="DR1885-like metal-binding protein"/>
    <property type="match status" value="1"/>
</dbReference>
<dbReference type="OrthoDB" id="9796962at2"/>